<dbReference type="AlphaFoldDB" id="A0A1G7WJJ2"/>
<feature type="transmembrane region" description="Helical" evidence="1">
    <location>
        <begin position="6"/>
        <end position="24"/>
    </location>
</feature>
<dbReference type="Proteomes" id="UP000183404">
    <property type="component" value="Unassembled WGS sequence"/>
</dbReference>
<sequence>MENNKLGLFIVLLGIFVISTTTYLSRHIYITDFLRGIFNGVGIGLGIIGIIIMQQKKPYLKLKKEK</sequence>
<keyword evidence="1" id="KW-0472">Membrane</keyword>
<evidence type="ECO:0000313" key="3">
    <source>
        <dbReference type="Proteomes" id="UP000183404"/>
    </source>
</evidence>
<gene>
    <name evidence="2" type="ORF">SAMN04244560_02818</name>
</gene>
<accession>A0A1G7WJJ2</accession>
<dbReference type="RefSeq" id="WP_074592973.1">
    <property type="nucleotide sequence ID" value="NZ_FNBS01000123.1"/>
</dbReference>
<protein>
    <submittedName>
        <fullName evidence="2">Uncharacterized protein</fullName>
    </submittedName>
</protein>
<keyword evidence="1" id="KW-1133">Transmembrane helix</keyword>
<evidence type="ECO:0000256" key="1">
    <source>
        <dbReference type="SAM" id="Phobius"/>
    </source>
</evidence>
<dbReference type="EMBL" id="FNBS01000123">
    <property type="protein sequence ID" value="SDG72125.1"/>
    <property type="molecule type" value="Genomic_DNA"/>
</dbReference>
<reference evidence="2 3" key="1">
    <citation type="submission" date="2016-10" db="EMBL/GenBank/DDBJ databases">
        <authorList>
            <person name="de Groot N.N."/>
        </authorList>
    </citation>
    <scope>NUCLEOTIDE SEQUENCE [LARGE SCALE GENOMIC DNA]</scope>
    <source>
        <strain evidence="2 3">DSM 569</strain>
    </source>
</reference>
<name>A0A1G7WJJ2_THETY</name>
<proteinExistence type="predicted"/>
<keyword evidence="1" id="KW-0812">Transmembrane</keyword>
<organism evidence="2 3">
    <name type="scientific">Thermoanaerobacter thermohydrosulfuricus</name>
    <name type="common">Clostridium thermohydrosulfuricum</name>
    <dbReference type="NCBI Taxonomy" id="1516"/>
    <lineage>
        <taxon>Bacteria</taxon>
        <taxon>Bacillati</taxon>
        <taxon>Bacillota</taxon>
        <taxon>Clostridia</taxon>
        <taxon>Thermoanaerobacterales</taxon>
        <taxon>Thermoanaerobacteraceae</taxon>
        <taxon>Thermoanaerobacter</taxon>
    </lineage>
</organism>
<evidence type="ECO:0000313" key="2">
    <source>
        <dbReference type="EMBL" id="SDG72125.1"/>
    </source>
</evidence>
<feature type="transmembrane region" description="Helical" evidence="1">
    <location>
        <begin position="36"/>
        <end position="54"/>
    </location>
</feature>